<keyword evidence="3 8" id="KW-0479">Metal-binding</keyword>
<reference evidence="11" key="1">
    <citation type="submission" date="2017-09" db="EMBL/GenBank/DDBJ databases">
        <title>Depth-based differentiation of microbial function through sediment-hosted aquifers and enrichment of novel symbionts in the deep terrestrial subsurface.</title>
        <authorList>
            <person name="Probst A.J."/>
            <person name="Ladd B."/>
            <person name="Jarett J.K."/>
            <person name="Geller-Mcgrath D.E."/>
            <person name="Sieber C.M.K."/>
            <person name="Emerson J.B."/>
            <person name="Anantharaman K."/>
            <person name="Thomas B.C."/>
            <person name="Malmstrom R."/>
            <person name="Stieglmeier M."/>
            <person name="Klingl A."/>
            <person name="Woyke T."/>
            <person name="Ryan C.M."/>
            <person name="Banfield J.F."/>
        </authorList>
    </citation>
    <scope>NUCLEOTIDE SEQUENCE [LARGE SCALE GENOMIC DNA]</scope>
</reference>
<dbReference type="GO" id="GO:0005506">
    <property type="term" value="F:iron ion binding"/>
    <property type="evidence" value="ECO:0007669"/>
    <property type="project" value="UniProtKB-UniRule"/>
</dbReference>
<keyword evidence="2 8" id="KW-0813">Transport</keyword>
<dbReference type="InterPro" id="IPR017896">
    <property type="entry name" value="4Fe4S_Fe-S-bd"/>
</dbReference>
<dbReference type="AlphaFoldDB" id="A0A2M7TAK7"/>
<dbReference type="InterPro" id="IPR001080">
    <property type="entry name" value="3Fe4S_ferredoxin"/>
</dbReference>
<evidence type="ECO:0000256" key="8">
    <source>
        <dbReference type="RuleBase" id="RU368020"/>
    </source>
</evidence>
<dbReference type="Pfam" id="PF13370">
    <property type="entry name" value="Fer4_13"/>
    <property type="match status" value="1"/>
</dbReference>
<protein>
    <recommendedName>
        <fullName evidence="8">Ferredoxin</fullName>
    </recommendedName>
</protein>
<accession>A0A2M7TAK7</accession>
<evidence type="ECO:0000256" key="7">
    <source>
        <dbReference type="ARBA" id="ARBA00023291"/>
    </source>
</evidence>
<evidence type="ECO:0000256" key="1">
    <source>
        <dbReference type="ARBA" id="ARBA00001927"/>
    </source>
</evidence>
<keyword evidence="5 8" id="KW-0408">Iron</keyword>
<evidence type="ECO:0000256" key="3">
    <source>
        <dbReference type="ARBA" id="ARBA00022723"/>
    </source>
</evidence>
<dbReference type="RefSeq" id="WP_286677917.1">
    <property type="nucleotide sequence ID" value="NZ_MNXI01000045.1"/>
</dbReference>
<dbReference type="Proteomes" id="UP000230956">
    <property type="component" value="Unassembled WGS sequence"/>
</dbReference>
<dbReference type="Gene3D" id="3.30.70.20">
    <property type="match status" value="1"/>
</dbReference>
<dbReference type="GO" id="GO:0009055">
    <property type="term" value="F:electron transfer activity"/>
    <property type="evidence" value="ECO:0007669"/>
    <property type="project" value="UniProtKB-UniRule"/>
</dbReference>
<sequence>MRPVVDHEECIGCGQCEQICPEVFELREDGFAYVIKAPGEEFRAQVDEAIEECPTGAITWEE</sequence>
<dbReference type="PANTHER" id="PTHR36923:SF3">
    <property type="entry name" value="FERREDOXIN"/>
    <property type="match status" value="1"/>
</dbReference>
<dbReference type="PROSITE" id="PS51379">
    <property type="entry name" value="4FE4S_FER_2"/>
    <property type="match status" value="1"/>
</dbReference>
<dbReference type="PANTHER" id="PTHR36923">
    <property type="entry name" value="FERREDOXIN"/>
    <property type="match status" value="1"/>
</dbReference>
<keyword evidence="7" id="KW-0003">3Fe-4S</keyword>
<comment type="cofactor">
    <cofactor evidence="1">
        <name>[3Fe-4S] cluster</name>
        <dbReference type="ChEBI" id="CHEBI:21137"/>
    </cofactor>
</comment>
<keyword evidence="6 8" id="KW-0411">Iron-sulfur</keyword>
<feature type="domain" description="4Fe-4S ferredoxin-type" evidence="9">
    <location>
        <begin position="1"/>
        <end position="29"/>
    </location>
</feature>
<gene>
    <name evidence="10" type="ORF">COY37_01195</name>
</gene>
<organism evidence="10 11">
    <name type="scientific">Candidatus Aquicultor secundus</name>
    <dbReference type="NCBI Taxonomy" id="1973895"/>
    <lineage>
        <taxon>Bacteria</taxon>
        <taxon>Bacillati</taxon>
        <taxon>Actinomycetota</taxon>
        <taxon>Candidatus Aquicultoria</taxon>
        <taxon>Candidatus Aquicultorales</taxon>
        <taxon>Candidatus Aquicultoraceae</taxon>
        <taxon>Candidatus Aquicultor</taxon>
    </lineage>
</organism>
<dbReference type="PRINTS" id="PR00352">
    <property type="entry name" value="3FE4SFRDOXIN"/>
</dbReference>
<evidence type="ECO:0000256" key="5">
    <source>
        <dbReference type="ARBA" id="ARBA00023004"/>
    </source>
</evidence>
<evidence type="ECO:0000256" key="4">
    <source>
        <dbReference type="ARBA" id="ARBA00022982"/>
    </source>
</evidence>
<dbReference type="PROSITE" id="PS00198">
    <property type="entry name" value="4FE4S_FER_1"/>
    <property type="match status" value="1"/>
</dbReference>
<dbReference type="InterPro" id="IPR017900">
    <property type="entry name" value="4Fe4S_Fe_S_CS"/>
</dbReference>
<proteinExistence type="predicted"/>
<evidence type="ECO:0000256" key="6">
    <source>
        <dbReference type="ARBA" id="ARBA00023014"/>
    </source>
</evidence>
<dbReference type="EMBL" id="PFNG01000033">
    <property type="protein sequence ID" value="PIZ41994.1"/>
    <property type="molecule type" value="Genomic_DNA"/>
</dbReference>
<name>A0A2M7TAK7_9ACTN</name>
<dbReference type="GO" id="GO:0051538">
    <property type="term" value="F:3 iron, 4 sulfur cluster binding"/>
    <property type="evidence" value="ECO:0007669"/>
    <property type="project" value="UniProtKB-KW"/>
</dbReference>
<evidence type="ECO:0000313" key="10">
    <source>
        <dbReference type="EMBL" id="PIZ41994.1"/>
    </source>
</evidence>
<dbReference type="SUPFAM" id="SSF54862">
    <property type="entry name" value="4Fe-4S ferredoxins"/>
    <property type="match status" value="1"/>
</dbReference>
<keyword evidence="4 8" id="KW-0249">Electron transport</keyword>
<evidence type="ECO:0000256" key="2">
    <source>
        <dbReference type="ARBA" id="ARBA00022448"/>
    </source>
</evidence>
<comment type="caution">
    <text evidence="10">The sequence shown here is derived from an EMBL/GenBank/DDBJ whole genome shotgun (WGS) entry which is preliminary data.</text>
</comment>
<comment type="function">
    <text evidence="8">Ferredoxins are iron-sulfur proteins that transfer electrons in a wide variety of metabolic reactions.</text>
</comment>
<evidence type="ECO:0000259" key="9">
    <source>
        <dbReference type="PROSITE" id="PS51379"/>
    </source>
</evidence>
<evidence type="ECO:0000313" key="11">
    <source>
        <dbReference type="Proteomes" id="UP000230956"/>
    </source>
</evidence>
<dbReference type="InterPro" id="IPR051269">
    <property type="entry name" value="Fe-S_cluster_ET"/>
</dbReference>